<dbReference type="RefSeq" id="WP_131360859.1">
    <property type="nucleotide sequence ID" value="NZ_SJKB01000008.1"/>
</dbReference>
<feature type="chain" id="PRO_5038338234" evidence="2">
    <location>
        <begin position="23"/>
        <end position="997"/>
    </location>
</feature>
<accession>A0A4R0KGF0</accession>
<keyword evidence="1" id="KW-0862">Zinc</keyword>
<dbReference type="InterPro" id="IPR003737">
    <property type="entry name" value="GlcNAc_PI_deacetylase-related"/>
</dbReference>
<dbReference type="InterPro" id="IPR010502">
    <property type="entry name" value="Carb-bd_dom_fam9"/>
</dbReference>
<evidence type="ECO:0000256" key="2">
    <source>
        <dbReference type="SAM" id="SignalP"/>
    </source>
</evidence>
<comment type="caution">
    <text evidence="4">The sequence shown here is derived from an EMBL/GenBank/DDBJ whole genome shotgun (WGS) entry which is preliminary data.</text>
</comment>
<dbReference type="Proteomes" id="UP000291144">
    <property type="component" value="Unassembled WGS sequence"/>
</dbReference>
<dbReference type="SUPFAM" id="SSF49344">
    <property type="entry name" value="CBD9-like"/>
    <property type="match status" value="1"/>
</dbReference>
<dbReference type="AlphaFoldDB" id="A0A4R0KGF0"/>
<evidence type="ECO:0000313" key="5">
    <source>
        <dbReference type="Proteomes" id="UP000291144"/>
    </source>
</evidence>
<feature type="signal peptide" evidence="2">
    <location>
        <begin position="1"/>
        <end position="22"/>
    </location>
</feature>
<dbReference type="InterPro" id="IPR024078">
    <property type="entry name" value="LmbE-like_dom_sf"/>
</dbReference>
<dbReference type="GO" id="GO:0030246">
    <property type="term" value="F:carbohydrate binding"/>
    <property type="evidence" value="ECO:0007669"/>
    <property type="project" value="InterPro"/>
</dbReference>
<name>A0A4R0KGF0_9ACTN</name>
<keyword evidence="2" id="KW-0732">Signal</keyword>
<dbReference type="Pfam" id="PF06452">
    <property type="entry name" value="CBM9_1"/>
    <property type="match status" value="1"/>
</dbReference>
<dbReference type="CDD" id="cd09619">
    <property type="entry name" value="CBM9_like_4"/>
    <property type="match status" value="1"/>
</dbReference>
<reference evidence="4 5" key="1">
    <citation type="submission" date="2019-02" db="EMBL/GenBank/DDBJ databases">
        <title>Kribbella capetownensis sp. nov. and Kribbella speibonae sp. nov., isolated from soil.</title>
        <authorList>
            <person name="Curtis S.M."/>
            <person name="Norton I."/>
            <person name="Everest G.J."/>
            <person name="Meyers P.R."/>
        </authorList>
    </citation>
    <scope>NUCLEOTIDE SEQUENCE [LARGE SCALE GENOMIC DNA]</scope>
    <source>
        <strain evidence="4 5">NRRL B-24813</strain>
    </source>
</reference>
<dbReference type="Pfam" id="PF02585">
    <property type="entry name" value="PIG-L"/>
    <property type="match status" value="1"/>
</dbReference>
<sequence length="997" mass="105279">MKRIVVVAALALIAALPLPAQAQARTSATNSGEGSAGTAYVADRDTKIDVMGEWAHPDDDTSIIGPCGVWHQQYGVKCGVIMVTRGEGGGNAAGTELGPELGLRRENEDRVAHYRSGTVDIFNLDRIDFFYNQSAPLTQYFWDEEETLRRVTRVIRETQPEVYIGFTPTLAAGHGNHQQAGRLIWEGVLAAADPTKFPEQLKGPNALSTWQVKKVFSGGATAGTGGTTTAANCTTGFTPTGLDTVAGVWTGYDSPYKWPAGNVQGQPAGTPKIWQQVSDEGRAAYPTQSRVMFKGTSTPACPRFGMTQSFVPFQPNANAAAGRDDAILFGATKPDPGGLPLGTLEYLTFDRFYNVAGEPFHATVHLKAPKGKLAKGNVMLNVPAGWTTDGPKPVPAKPSADITFTVTPSATATVDQNAKVAATYTTAKATGYTDNVVRIVSAAEGRFQRWGNWQEYDEWLATTAPQANRLGRSPAIQSMGIGQTIDLPVVVHNWSAEPQSGAVSLELPANFTVDAASKPYDVQPGADTTVTFKVTNTDTALPAQQNVSIPIKTTYAGGAGGESLTLTLVPTTAIPQATPVVDGKADPGEYPGPTLDLGRIWQGASTCTGVDDCGVSPTGEGSTAKVSWSDDALYFFIHVRDDYQSYAVTPAECVGHWQADSVEILLDPRGNASQALMDTANTFKLGIFPFSQSGGPCWERDADNHQGYSSGSLDTGNAPGVQVASTAQWVGSNETTVPHAYAGGGYDLEVKIPLADLPAAVDPSRMGLNITPYDNDDTSAAGTTTLRHIDMSTRLGWSALGSVQSDPYRWGLATLPGYTPPADRPTTPAPPNVSNPNLNGALSPQTIAQSARNGVPISGRVPTTDLKILSAALRGSSVDVVTNSRGSGTARAFLTTGELGAIPLWTTSCALAADPPPDYGLTPCAVTDGGIPPWSPDMSGHLVKQATQNVTDGVQRWTIPLTAAQRATLANDGRLLVSYETPQNEVQAFDLKLSGRR</sequence>
<dbReference type="GO" id="GO:0004553">
    <property type="term" value="F:hydrolase activity, hydrolyzing O-glycosyl compounds"/>
    <property type="evidence" value="ECO:0007669"/>
    <property type="project" value="InterPro"/>
</dbReference>
<evidence type="ECO:0000313" key="4">
    <source>
        <dbReference type="EMBL" id="TCC58687.1"/>
    </source>
</evidence>
<dbReference type="GO" id="GO:0016137">
    <property type="term" value="P:glycoside metabolic process"/>
    <property type="evidence" value="ECO:0007669"/>
    <property type="project" value="UniProtKB-ARBA"/>
</dbReference>
<proteinExistence type="predicted"/>
<dbReference type="EMBL" id="SJKB01000008">
    <property type="protein sequence ID" value="TCC58687.1"/>
    <property type="molecule type" value="Genomic_DNA"/>
</dbReference>
<gene>
    <name evidence="4" type="ORF">E0H73_25560</name>
</gene>
<evidence type="ECO:0000256" key="1">
    <source>
        <dbReference type="ARBA" id="ARBA00022833"/>
    </source>
</evidence>
<protein>
    <submittedName>
        <fullName evidence="4">LmbE family protein</fullName>
    </submittedName>
</protein>
<dbReference type="GO" id="GO:0016052">
    <property type="term" value="P:carbohydrate catabolic process"/>
    <property type="evidence" value="ECO:0007669"/>
    <property type="project" value="InterPro"/>
</dbReference>
<keyword evidence="5" id="KW-1185">Reference proteome</keyword>
<feature type="domain" description="Carbohydrate-binding" evidence="3">
    <location>
        <begin position="618"/>
        <end position="816"/>
    </location>
</feature>
<dbReference type="SUPFAM" id="SSF102588">
    <property type="entry name" value="LmbE-like"/>
    <property type="match status" value="1"/>
</dbReference>
<organism evidence="4 5">
    <name type="scientific">Kribbella pittospori</name>
    <dbReference type="NCBI Taxonomy" id="722689"/>
    <lineage>
        <taxon>Bacteria</taxon>
        <taxon>Bacillati</taxon>
        <taxon>Actinomycetota</taxon>
        <taxon>Actinomycetes</taxon>
        <taxon>Propionibacteriales</taxon>
        <taxon>Kribbellaceae</taxon>
        <taxon>Kribbella</taxon>
    </lineage>
</organism>
<dbReference type="Gene3D" id="3.40.50.10320">
    <property type="entry name" value="LmbE-like"/>
    <property type="match status" value="1"/>
</dbReference>
<evidence type="ECO:0000259" key="3">
    <source>
        <dbReference type="Pfam" id="PF06452"/>
    </source>
</evidence>
<dbReference type="OrthoDB" id="3913894at2"/>
<dbReference type="Gene3D" id="2.60.40.1190">
    <property type="match status" value="1"/>
</dbReference>